<dbReference type="EMBL" id="JAHWDQ010000001">
    <property type="protein sequence ID" value="MBW2939418.1"/>
    <property type="molecule type" value="Genomic_DNA"/>
</dbReference>
<dbReference type="Pfam" id="PF10719">
    <property type="entry name" value="ComFB"/>
    <property type="match status" value="1"/>
</dbReference>
<accession>A0ABS6VM79</accession>
<organism evidence="1 2">
    <name type="scientific">Zhongshania aquimaris</name>
    <dbReference type="NCBI Taxonomy" id="2857107"/>
    <lineage>
        <taxon>Bacteria</taxon>
        <taxon>Pseudomonadati</taxon>
        <taxon>Pseudomonadota</taxon>
        <taxon>Gammaproteobacteria</taxon>
        <taxon>Cellvibrionales</taxon>
        <taxon>Spongiibacteraceae</taxon>
        <taxon>Zhongshania</taxon>
    </lineage>
</organism>
<proteinExistence type="predicted"/>
<keyword evidence="2" id="KW-1185">Reference proteome</keyword>
<dbReference type="InterPro" id="IPR019657">
    <property type="entry name" value="ComFB"/>
</dbReference>
<evidence type="ECO:0000313" key="1">
    <source>
        <dbReference type="EMBL" id="MBW2939418.1"/>
    </source>
</evidence>
<comment type="caution">
    <text evidence="1">The sequence shown here is derived from an EMBL/GenBank/DDBJ whole genome shotgun (WGS) entry which is preliminary data.</text>
</comment>
<reference evidence="1" key="1">
    <citation type="submission" date="2021-07" db="EMBL/GenBank/DDBJ databases">
        <title>Zhongshania sp. CAU 1632 isolated from seawater.</title>
        <authorList>
            <person name="Kim W."/>
        </authorList>
    </citation>
    <scope>NUCLEOTIDE SEQUENCE</scope>
    <source>
        <strain evidence="1">CAU 1632</strain>
    </source>
</reference>
<evidence type="ECO:0000313" key="2">
    <source>
        <dbReference type="Proteomes" id="UP001166291"/>
    </source>
</evidence>
<dbReference type="Proteomes" id="UP001166291">
    <property type="component" value="Unassembled WGS sequence"/>
</dbReference>
<gene>
    <name evidence="1" type="ORF">KXJ70_01420</name>
</gene>
<dbReference type="RefSeq" id="WP_219041676.1">
    <property type="nucleotide sequence ID" value="NZ_JAHWDQ010000001.1"/>
</dbReference>
<name>A0ABS6VM79_9GAMM</name>
<protein>
    <submittedName>
        <fullName evidence="1">Late competence development ComFB family protein</fullName>
    </submittedName>
</protein>
<sequence>MYLDEDIKNFMETLVEEEFSAQSLNKAYDHEYLQDLFCITLNQLKPHYVRNTIDVRINFTSAERSDISKKIAVAINEGHKILNSGRRSAERD</sequence>